<protein>
    <submittedName>
        <fullName evidence="1">Uncharacterized protein</fullName>
    </submittedName>
</protein>
<sequence>MSQNPLVDVLKACRLLRSPMKLPALNKLWNWLKTLTLRICLACIWILDDACE</sequence>
<comment type="caution">
    <text evidence="1">The sequence shown here is derived from an EMBL/GenBank/DDBJ whole genome shotgun (WGS) entry which is preliminary data.</text>
</comment>
<keyword evidence="2" id="KW-1185">Reference proteome</keyword>
<dbReference type="RefSeq" id="WP_377968304.1">
    <property type="nucleotide sequence ID" value="NZ_JBHZOL010000132.1"/>
</dbReference>
<evidence type="ECO:0000313" key="1">
    <source>
        <dbReference type="EMBL" id="MFE4108686.1"/>
    </source>
</evidence>
<proteinExistence type="predicted"/>
<dbReference type="EMBL" id="JBHZOL010000132">
    <property type="protein sequence ID" value="MFE4108686.1"/>
    <property type="molecule type" value="Genomic_DNA"/>
</dbReference>
<organism evidence="1 2">
    <name type="scientific">Almyronema epifaneia S1</name>
    <dbReference type="NCBI Taxonomy" id="2991925"/>
    <lineage>
        <taxon>Bacteria</taxon>
        <taxon>Bacillati</taxon>
        <taxon>Cyanobacteriota</taxon>
        <taxon>Cyanophyceae</taxon>
        <taxon>Nodosilineales</taxon>
        <taxon>Nodosilineaceae</taxon>
        <taxon>Almyronema</taxon>
        <taxon>Almyronema epifaneia</taxon>
    </lineage>
</organism>
<accession>A0ABW6IKC7</accession>
<name>A0ABW6IKC7_9CYAN</name>
<gene>
    <name evidence="1" type="ORF">ACFVKH_20625</name>
</gene>
<reference evidence="1 2" key="1">
    <citation type="submission" date="2024-10" db="EMBL/GenBank/DDBJ databases">
        <authorList>
            <person name="Ratan Roy A."/>
            <person name="Morales Sandoval P.H."/>
            <person name="De Los Santos Villalobos S."/>
            <person name="Chakraborty S."/>
            <person name="Mukherjee J."/>
        </authorList>
    </citation>
    <scope>NUCLEOTIDE SEQUENCE [LARGE SCALE GENOMIC DNA]</scope>
    <source>
        <strain evidence="1 2">S1</strain>
    </source>
</reference>
<dbReference type="Proteomes" id="UP001600165">
    <property type="component" value="Unassembled WGS sequence"/>
</dbReference>
<evidence type="ECO:0000313" key="2">
    <source>
        <dbReference type="Proteomes" id="UP001600165"/>
    </source>
</evidence>